<dbReference type="PANTHER" id="PTHR30135">
    <property type="entry name" value="UNCHARACTERIZED PROTEIN YVCK-RELATED"/>
    <property type="match status" value="1"/>
</dbReference>
<evidence type="ECO:0000313" key="2">
    <source>
        <dbReference type="EMBL" id="PIW91387.1"/>
    </source>
</evidence>
<reference evidence="3" key="1">
    <citation type="submission" date="2017-09" db="EMBL/GenBank/DDBJ databases">
        <title>Depth-based differentiation of microbial function through sediment-hosted aquifers and enrichment of novel symbionts in the deep terrestrial subsurface.</title>
        <authorList>
            <person name="Probst A.J."/>
            <person name="Ladd B."/>
            <person name="Jarett J.K."/>
            <person name="Geller-Mcgrath D.E."/>
            <person name="Sieber C.M.K."/>
            <person name="Emerson J.B."/>
            <person name="Anantharaman K."/>
            <person name="Thomas B.C."/>
            <person name="Malmstrom R."/>
            <person name="Stieglmeier M."/>
            <person name="Klingl A."/>
            <person name="Woyke T."/>
            <person name="Ryan C.M."/>
            <person name="Banfield J.F."/>
        </authorList>
    </citation>
    <scope>NUCLEOTIDE SEQUENCE [LARGE SCALE GENOMIC DNA]</scope>
</reference>
<protein>
    <recommendedName>
        <fullName evidence="4">Gluconeogenesis factor</fullName>
    </recommendedName>
</protein>
<dbReference type="InterPro" id="IPR010119">
    <property type="entry name" value="Gluconeogen_factor"/>
</dbReference>
<dbReference type="NCBIfam" id="TIGR01826">
    <property type="entry name" value="CofD_related"/>
    <property type="match status" value="1"/>
</dbReference>
<keyword evidence="1" id="KW-0963">Cytoplasm</keyword>
<dbReference type="InterPro" id="IPR038136">
    <property type="entry name" value="CofD-like_dom_sf"/>
</dbReference>
<gene>
    <name evidence="2" type="ORF">COZ90_00970</name>
</gene>
<name>A0A2H9N1L7_9BACT</name>
<organism evidence="2 3">
    <name type="scientific">Candidatus Nealsonbacteria bacterium CG_4_8_14_3_um_filter_37_36</name>
    <dbReference type="NCBI Taxonomy" id="1974688"/>
    <lineage>
        <taxon>Bacteria</taxon>
        <taxon>Candidatus Nealsoniibacteriota</taxon>
    </lineage>
</organism>
<dbReference type="CDD" id="cd07187">
    <property type="entry name" value="YvcK_like"/>
    <property type="match status" value="1"/>
</dbReference>
<dbReference type="PANTHER" id="PTHR30135:SF3">
    <property type="entry name" value="GLUCONEOGENESIS FACTOR-RELATED"/>
    <property type="match status" value="1"/>
</dbReference>
<evidence type="ECO:0000313" key="3">
    <source>
        <dbReference type="Proteomes" id="UP000236840"/>
    </source>
</evidence>
<dbReference type="Pfam" id="PF01933">
    <property type="entry name" value="CofD"/>
    <property type="match status" value="1"/>
</dbReference>
<accession>A0A2H9N1L7</accession>
<dbReference type="GO" id="GO:0043743">
    <property type="term" value="F:LPPG:FO 2-phospho-L-lactate transferase activity"/>
    <property type="evidence" value="ECO:0007669"/>
    <property type="project" value="InterPro"/>
</dbReference>
<dbReference type="AlphaFoldDB" id="A0A2H9N1L7"/>
<evidence type="ECO:0000256" key="1">
    <source>
        <dbReference type="ARBA" id="ARBA00022490"/>
    </source>
</evidence>
<evidence type="ECO:0008006" key="4">
    <source>
        <dbReference type="Google" id="ProtNLM"/>
    </source>
</evidence>
<sequence length="331" mass="37106">MSKKIVCFGGGNAVPKLMAELKKYPVNITGVTSMVDNGGSAGQLREDFNVLPAGDIRRHIIALSEAPEWKKELFKFRFGREEFPGGHKGHNFANAFIGGLEYILKDYQKVLKVIYDFMEVRNHQALPATVDKVQLIAELENGKIIEGEDEIDVPRKHNPKLKIKKVYLKPKAKVFPPTKKAVTEADLITFGPGDLYSSTIPCLLPEGMKTALKKSKAKKIFICNAMTKLGETNNFSVLDFINEVEKYMGCSLDLILYNTEVPNKKRIEEYKKEEPLILDLVKIDPELQPSVGYGAGKNLNKKKFIGKNLLLKSGPIIYDPQKIVKTLINLI</sequence>
<dbReference type="SUPFAM" id="SSF142338">
    <property type="entry name" value="CofD-like"/>
    <property type="match status" value="1"/>
</dbReference>
<dbReference type="EMBL" id="PFHJ01000023">
    <property type="protein sequence ID" value="PIW91387.1"/>
    <property type="molecule type" value="Genomic_DNA"/>
</dbReference>
<comment type="caution">
    <text evidence="2">The sequence shown here is derived from an EMBL/GenBank/DDBJ whole genome shotgun (WGS) entry which is preliminary data.</text>
</comment>
<dbReference type="Gene3D" id="3.40.50.10680">
    <property type="entry name" value="CofD-like domains"/>
    <property type="match status" value="1"/>
</dbReference>
<dbReference type="InterPro" id="IPR002882">
    <property type="entry name" value="CofD"/>
</dbReference>
<dbReference type="Proteomes" id="UP000236840">
    <property type="component" value="Unassembled WGS sequence"/>
</dbReference>
<proteinExistence type="predicted"/>